<organism evidence="1 3">
    <name type="scientific">Didymodactylos carnosus</name>
    <dbReference type="NCBI Taxonomy" id="1234261"/>
    <lineage>
        <taxon>Eukaryota</taxon>
        <taxon>Metazoa</taxon>
        <taxon>Spiralia</taxon>
        <taxon>Gnathifera</taxon>
        <taxon>Rotifera</taxon>
        <taxon>Eurotatoria</taxon>
        <taxon>Bdelloidea</taxon>
        <taxon>Philodinida</taxon>
        <taxon>Philodinidae</taxon>
        <taxon>Didymodactylos</taxon>
    </lineage>
</organism>
<dbReference type="Proteomes" id="UP000682733">
    <property type="component" value="Unassembled WGS sequence"/>
</dbReference>
<sequence length="159" mass="17877">SLEICTPTLNNRQSISTTLSTASSINVIGFVVRPPSSFDLIVDPYFFSHSPLISMDSVDGKKPENLLLTKQFMNCTGRLRLINPNRLFIDTPSTYGFSGAPCFTPTNAGERDFIGILTGTTKLWNKCTLLQKSTGFHYYYDKLVRNEEKQQQEQLKGEL</sequence>
<evidence type="ECO:0000313" key="3">
    <source>
        <dbReference type="Proteomes" id="UP000677228"/>
    </source>
</evidence>
<protein>
    <submittedName>
        <fullName evidence="1">Uncharacterized protein</fullName>
    </submittedName>
</protein>
<dbReference type="EMBL" id="CAJNOK010003455">
    <property type="protein sequence ID" value="CAF0901851.1"/>
    <property type="molecule type" value="Genomic_DNA"/>
</dbReference>
<proteinExistence type="predicted"/>
<reference evidence="1" key="1">
    <citation type="submission" date="2021-02" db="EMBL/GenBank/DDBJ databases">
        <authorList>
            <person name="Nowell W R."/>
        </authorList>
    </citation>
    <scope>NUCLEOTIDE SEQUENCE</scope>
</reference>
<evidence type="ECO:0000313" key="2">
    <source>
        <dbReference type="EMBL" id="CAF3682433.1"/>
    </source>
</evidence>
<evidence type="ECO:0000313" key="1">
    <source>
        <dbReference type="EMBL" id="CAF0901851.1"/>
    </source>
</evidence>
<comment type="caution">
    <text evidence="1">The sequence shown here is derived from an EMBL/GenBank/DDBJ whole genome shotgun (WGS) entry which is preliminary data.</text>
</comment>
<dbReference type="Proteomes" id="UP000677228">
    <property type="component" value="Unassembled WGS sequence"/>
</dbReference>
<accession>A0A8S2DIA3</accession>
<feature type="non-terminal residue" evidence="1">
    <location>
        <position position="1"/>
    </location>
</feature>
<dbReference type="EMBL" id="CAJOBA010003457">
    <property type="protein sequence ID" value="CAF3682433.1"/>
    <property type="molecule type" value="Genomic_DNA"/>
</dbReference>
<gene>
    <name evidence="1" type="ORF">OVA965_LOCUS9664</name>
    <name evidence="2" type="ORF">TMI583_LOCUS9662</name>
</gene>
<dbReference type="AlphaFoldDB" id="A0A8S2DIA3"/>
<name>A0A8S2DIA3_9BILA</name>